<comment type="subcellular location">
    <subcellularLocation>
        <location evidence="1">Membrane</location>
        <topology evidence="1">Multi-pass membrane protein</topology>
    </subcellularLocation>
</comment>
<evidence type="ECO:0000256" key="3">
    <source>
        <dbReference type="ARBA" id="ARBA00022448"/>
    </source>
</evidence>
<protein>
    <submittedName>
        <fullName evidence="9">Uncharacterized protein</fullName>
    </submittedName>
</protein>
<evidence type="ECO:0000256" key="8">
    <source>
        <dbReference type="SAM" id="Phobius"/>
    </source>
</evidence>
<evidence type="ECO:0000256" key="6">
    <source>
        <dbReference type="ARBA" id="ARBA00023136"/>
    </source>
</evidence>
<accession>A0A7S3CVG9</accession>
<evidence type="ECO:0000256" key="5">
    <source>
        <dbReference type="ARBA" id="ARBA00022989"/>
    </source>
</evidence>
<dbReference type="InterPro" id="IPR013936">
    <property type="entry name" value="CRT-like"/>
</dbReference>
<dbReference type="EMBL" id="HBIB01000966">
    <property type="protein sequence ID" value="CAE0238532.1"/>
    <property type="molecule type" value="Transcribed_RNA"/>
</dbReference>
<gene>
    <name evidence="9" type="ORF">PBIL07802_LOCUS675</name>
</gene>
<name>A0A7S3CVG9_9EUKA</name>
<comment type="similarity">
    <text evidence="2">Belongs to the CRT-like transporter family.</text>
</comment>
<dbReference type="AlphaFoldDB" id="A0A7S3CVG9"/>
<keyword evidence="5 8" id="KW-1133">Transmembrane helix</keyword>
<keyword evidence="4 8" id="KW-0812">Transmembrane</keyword>
<dbReference type="Pfam" id="PF08627">
    <property type="entry name" value="CRT-like"/>
    <property type="match status" value="1"/>
</dbReference>
<evidence type="ECO:0000256" key="7">
    <source>
        <dbReference type="SAM" id="MobiDB-lite"/>
    </source>
</evidence>
<feature type="transmembrane region" description="Helical" evidence="8">
    <location>
        <begin position="64"/>
        <end position="85"/>
    </location>
</feature>
<evidence type="ECO:0000256" key="4">
    <source>
        <dbReference type="ARBA" id="ARBA00022692"/>
    </source>
</evidence>
<keyword evidence="6 8" id="KW-0472">Membrane</keyword>
<feature type="region of interest" description="Disordered" evidence="7">
    <location>
        <begin position="92"/>
        <end position="136"/>
    </location>
</feature>
<organism evidence="9">
    <name type="scientific">Palpitomonas bilix</name>
    <dbReference type="NCBI Taxonomy" id="652834"/>
    <lineage>
        <taxon>Eukaryota</taxon>
        <taxon>Eukaryota incertae sedis</taxon>
    </lineage>
</organism>
<sequence>MRETLLPSPSLSPMLGFNITFNIAYLLVFKYGSATLAVVAGAVRLALSDFGFSIPFVAGEAYALLQATDVIALVFLLLGVVWYRVLPETTKQKKGENAAAEEPEPVDGHPAGRGSVSAFGSSHPGSRRDSVQNPPPTLFWGAWEGGKDLWGYQASEGLMEKKKIDTARRGSTTLRSRYFHRLGIGVPPSAATAGQLSPIADNKEDPF</sequence>
<evidence type="ECO:0000256" key="2">
    <source>
        <dbReference type="ARBA" id="ARBA00006690"/>
    </source>
</evidence>
<reference evidence="9" key="1">
    <citation type="submission" date="2021-01" db="EMBL/GenBank/DDBJ databases">
        <authorList>
            <person name="Corre E."/>
            <person name="Pelletier E."/>
            <person name="Niang G."/>
            <person name="Scheremetjew M."/>
            <person name="Finn R."/>
            <person name="Kale V."/>
            <person name="Holt S."/>
            <person name="Cochrane G."/>
            <person name="Meng A."/>
            <person name="Brown T."/>
            <person name="Cohen L."/>
        </authorList>
    </citation>
    <scope>NUCLEOTIDE SEQUENCE</scope>
    <source>
        <strain evidence="9">NIES-2562</strain>
    </source>
</reference>
<evidence type="ECO:0000313" key="9">
    <source>
        <dbReference type="EMBL" id="CAE0238532.1"/>
    </source>
</evidence>
<proteinExistence type="inferred from homology"/>
<dbReference type="GO" id="GO:0016020">
    <property type="term" value="C:membrane"/>
    <property type="evidence" value="ECO:0007669"/>
    <property type="project" value="UniProtKB-SubCell"/>
</dbReference>
<keyword evidence="3" id="KW-0813">Transport</keyword>
<evidence type="ECO:0000256" key="1">
    <source>
        <dbReference type="ARBA" id="ARBA00004141"/>
    </source>
</evidence>
<feature type="region of interest" description="Disordered" evidence="7">
    <location>
        <begin position="187"/>
        <end position="207"/>
    </location>
</feature>